<accession>A0A8J8T6T6</accession>
<gene>
    <name evidence="2" type="ORF">FGO68_gene15684</name>
</gene>
<dbReference type="EMBL" id="RRYP01003648">
    <property type="protein sequence ID" value="TNV83616.1"/>
    <property type="molecule type" value="Genomic_DNA"/>
</dbReference>
<evidence type="ECO:0000313" key="2">
    <source>
        <dbReference type="EMBL" id="TNV83616.1"/>
    </source>
</evidence>
<reference evidence="2" key="1">
    <citation type="submission" date="2019-06" db="EMBL/GenBank/DDBJ databases">
        <authorList>
            <person name="Zheng W."/>
        </authorList>
    </citation>
    <scope>NUCLEOTIDE SEQUENCE</scope>
    <source>
        <strain evidence="2">QDHG01</strain>
    </source>
</reference>
<dbReference type="Gene3D" id="3.80.10.10">
    <property type="entry name" value="Ribonuclease Inhibitor"/>
    <property type="match status" value="1"/>
</dbReference>
<feature type="compositionally biased region" description="Polar residues" evidence="1">
    <location>
        <begin position="283"/>
        <end position="294"/>
    </location>
</feature>
<dbReference type="InterPro" id="IPR001611">
    <property type="entry name" value="Leu-rich_rpt"/>
</dbReference>
<dbReference type="AlphaFoldDB" id="A0A8J8T6T6"/>
<proteinExistence type="predicted"/>
<feature type="region of interest" description="Disordered" evidence="1">
    <location>
        <begin position="726"/>
        <end position="746"/>
    </location>
</feature>
<feature type="compositionally biased region" description="Polar residues" evidence="1">
    <location>
        <begin position="735"/>
        <end position="746"/>
    </location>
</feature>
<feature type="region of interest" description="Disordered" evidence="1">
    <location>
        <begin position="252"/>
        <end position="294"/>
    </location>
</feature>
<protein>
    <submittedName>
        <fullName evidence="2">Uncharacterized protein</fullName>
    </submittedName>
</protein>
<feature type="compositionally biased region" description="Gly residues" evidence="1">
    <location>
        <begin position="260"/>
        <end position="272"/>
    </location>
</feature>
<name>A0A8J8T6T6_HALGN</name>
<sequence length="887" mass="98983">MMVICIITKMKRQNERAKKTSGLSQSHSTQNLFSSGLSTAHLKLPLAPKQSSVLSSARGVVDTQQKQLAPQMSQKSLKTITMSDIIMSQLKGGQVDISLSGMGISMAGKIDRQVGQHRIRVLDLSKNKFTSIQGLEVLTNYHIEEIDLSGNQLTNLAEFILFRNFIHLKSLNLQGNPLKVSETDLIAQLHQILPQLECINGQKVVDEENYGFGSFTKNFSSGLSQKRNAESIIGASESSQLGLNVNNKRKYPVDESSNAGIGGSTCSGGGKTGSSPGTEDIKTSNFNPKQPSNVYRSQLINVKAKSPQAKLGQNIAPQNHAPRPPTSQTLQKKQQNPSKSNIKALSGSGLSSQHLDKVLEGCISEEKDSFDLINFSNDLAVNTLQPARDLEQRLTTTLKGISQTYQLLSSQKQQKFQINSNSILHSETLRLEPKHQLNKHQLDSAYLTNDDALYQQKDGLYSYRSEEAMVVPSSFNDLMHNIHPIKRMLSEEAFQGMDLNEGNIYSSQSSSMESVDSDSHDFTHNIPFINQAINQREQPTSSLRFDTQPPHHDSYRVHTSFNHLYMETQREEIVDSLAEVRKPHKKGELLPVKMIMRTEEKAKQKSNRRQLAIEKLVQTLGKSYQRQKQEPFALIKACPSKATILRRCLSSEGMNQGHTQPSSKASLLLKQEIKSITSFTNRNLGQKPGQIPFRAKSPVVQITASNQVKKKNALTYRTELSIQIGDSSKDKRRTSAISKPQQPTQPLNTLLKQCQSLLSLNQTAQRLTIDTPQSKQPLPLIESSLGSKRSSVYMNFTRDLIKPFNVPEVRKRVENNKTQIEKTRYSTNTGVKQSPTQAYIGMQKSGSISALNNPETAIKKKQAPFTQYKAASQQYKPFTSRLSTYKK</sequence>
<dbReference type="InterPro" id="IPR032675">
    <property type="entry name" value="LRR_dom_sf"/>
</dbReference>
<feature type="compositionally biased region" description="Polar residues" evidence="1">
    <location>
        <begin position="326"/>
        <end position="349"/>
    </location>
</feature>
<organism evidence="2 3">
    <name type="scientific">Halteria grandinella</name>
    <dbReference type="NCBI Taxonomy" id="5974"/>
    <lineage>
        <taxon>Eukaryota</taxon>
        <taxon>Sar</taxon>
        <taxon>Alveolata</taxon>
        <taxon>Ciliophora</taxon>
        <taxon>Intramacronucleata</taxon>
        <taxon>Spirotrichea</taxon>
        <taxon>Stichotrichia</taxon>
        <taxon>Sporadotrichida</taxon>
        <taxon>Halteriidae</taxon>
        <taxon>Halteria</taxon>
    </lineage>
</organism>
<dbReference type="OrthoDB" id="1055097at2759"/>
<dbReference type="Proteomes" id="UP000785679">
    <property type="component" value="Unassembled WGS sequence"/>
</dbReference>
<dbReference type="SUPFAM" id="SSF52058">
    <property type="entry name" value="L domain-like"/>
    <property type="match status" value="1"/>
</dbReference>
<evidence type="ECO:0000256" key="1">
    <source>
        <dbReference type="SAM" id="MobiDB-lite"/>
    </source>
</evidence>
<comment type="caution">
    <text evidence="2">The sequence shown here is derived from an EMBL/GenBank/DDBJ whole genome shotgun (WGS) entry which is preliminary data.</text>
</comment>
<dbReference type="PROSITE" id="PS51450">
    <property type="entry name" value="LRR"/>
    <property type="match status" value="1"/>
</dbReference>
<keyword evidence="3" id="KW-1185">Reference proteome</keyword>
<evidence type="ECO:0000313" key="3">
    <source>
        <dbReference type="Proteomes" id="UP000785679"/>
    </source>
</evidence>
<feature type="region of interest" description="Disordered" evidence="1">
    <location>
        <begin position="313"/>
        <end position="349"/>
    </location>
</feature>